<keyword evidence="6" id="KW-1185">Reference proteome</keyword>
<dbReference type="InterPro" id="IPR001884">
    <property type="entry name" value="IF5A-like"/>
</dbReference>
<keyword evidence="2" id="KW-0648">Protein biosynthesis</keyword>
<evidence type="ECO:0000256" key="2">
    <source>
        <dbReference type="ARBA" id="ARBA00022917"/>
    </source>
</evidence>
<comment type="similarity">
    <text evidence="1">Belongs to the eIF-5A family.</text>
</comment>
<dbReference type="SUPFAM" id="SSF50104">
    <property type="entry name" value="Translation proteins SH3-like domain"/>
    <property type="match status" value="1"/>
</dbReference>
<dbReference type="InParanoid" id="D3BPB3"/>
<dbReference type="GO" id="GO:0003743">
    <property type="term" value="F:translation initiation factor activity"/>
    <property type="evidence" value="ECO:0007669"/>
    <property type="project" value="UniProtKB-KW"/>
</dbReference>
<dbReference type="STRING" id="670386.D3BPB3"/>
<reference evidence="5 6" key="1">
    <citation type="journal article" date="2011" name="Genome Res.">
        <title>Phylogeny-wide analysis of social amoeba genomes highlights ancient origins for complex intercellular communication.</title>
        <authorList>
            <person name="Heidel A.J."/>
            <person name="Lawal H.M."/>
            <person name="Felder M."/>
            <person name="Schilde C."/>
            <person name="Helps N.R."/>
            <person name="Tunggal B."/>
            <person name="Rivero F."/>
            <person name="John U."/>
            <person name="Schleicher M."/>
            <person name="Eichinger L."/>
            <person name="Platzer M."/>
            <person name="Noegel A.A."/>
            <person name="Schaap P."/>
            <person name="Gloeckner G."/>
        </authorList>
    </citation>
    <scope>NUCLEOTIDE SEQUENCE [LARGE SCALE GENOMIC DNA]</scope>
    <source>
        <strain evidence="6">ATCC 26659 / Pp 5 / PN500</strain>
    </source>
</reference>
<dbReference type="InterPro" id="IPR008991">
    <property type="entry name" value="Translation_prot_SH3-like_sf"/>
</dbReference>
<dbReference type="GO" id="GO:0003746">
    <property type="term" value="F:translation elongation factor activity"/>
    <property type="evidence" value="ECO:0007669"/>
    <property type="project" value="InterPro"/>
</dbReference>
<dbReference type="Pfam" id="PF21485">
    <property type="entry name" value="IF5A-like_N"/>
    <property type="match status" value="1"/>
</dbReference>
<dbReference type="InterPro" id="IPR014722">
    <property type="entry name" value="Rib_uL2_dom2"/>
</dbReference>
<dbReference type="GO" id="GO:0045905">
    <property type="term" value="P:positive regulation of translational termination"/>
    <property type="evidence" value="ECO:0007669"/>
    <property type="project" value="InterPro"/>
</dbReference>
<dbReference type="Pfam" id="PF01287">
    <property type="entry name" value="eIF-5a"/>
    <property type="match status" value="1"/>
</dbReference>
<accession>D3BPB3</accession>
<dbReference type="NCBIfam" id="TIGR00037">
    <property type="entry name" value="eIF_5A"/>
    <property type="match status" value="1"/>
</dbReference>
<protein>
    <submittedName>
        <fullName evidence="5">Eukaryotic translation initiation factor 5A</fullName>
    </submittedName>
</protein>
<gene>
    <name evidence="5" type="ORF">PPL_09878</name>
</gene>
<dbReference type="PANTHER" id="PTHR11673">
    <property type="entry name" value="TRANSLATION INITIATION FACTOR 5A FAMILY MEMBER"/>
    <property type="match status" value="1"/>
</dbReference>
<dbReference type="Gene3D" id="2.40.50.140">
    <property type="entry name" value="Nucleic acid-binding proteins"/>
    <property type="match status" value="1"/>
</dbReference>
<sequence>MTVESIASLTTPMQASQLRIGKYCLFQQHPCKVVDMSSSGTGKHGKCKIHFVGIDIFTGKRYEHSISSVKNLESPTVDVFEYQLINIEDEFLSLLDLKSGTIRNDLKLPVAQELRQKIIKLFDDSAEITLSVISSMGQEEVISYKQLDGFLVCKRLFEERDKYLYFNTGHINILHQIEKEDEEVVKNRYYNGIFKLKSYQSLIKRSFNQNSNICFEEKEEDIFDLNEYDEDDLKNLYRMISNSNVFSLKGISSLPSALPMNLTSIKFGPEFDEPFLAEFLWCKLKSAELGLYRIQDTKEFLIEVVLYIEVTIQSIVEQLNKK</sequence>
<dbReference type="InterPro" id="IPR012340">
    <property type="entry name" value="NA-bd_OB-fold"/>
</dbReference>
<keyword evidence="3" id="KW-0385">Hypusine</keyword>
<proteinExistence type="inferred from homology"/>
<evidence type="ECO:0000313" key="5">
    <source>
        <dbReference type="EMBL" id="EFA77123.1"/>
    </source>
</evidence>
<dbReference type="GeneID" id="31365350"/>
<evidence type="ECO:0000256" key="3">
    <source>
        <dbReference type="ARBA" id="ARBA00023071"/>
    </source>
</evidence>
<dbReference type="InterPro" id="IPR020189">
    <property type="entry name" value="IF5A_C"/>
</dbReference>
<evidence type="ECO:0000256" key="1">
    <source>
        <dbReference type="ARBA" id="ARBA00006016"/>
    </source>
</evidence>
<keyword evidence="5" id="KW-0396">Initiation factor</keyword>
<name>D3BPB3_HETP5</name>
<dbReference type="GO" id="GO:0043022">
    <property type="term" value="F:ribosome binding"/>
    <property type="evidence" value="ECO:0007669"/>
    <property type="project" value="InterPro"/>
</dbReference>
<organism evidence="5 6">
    <name type="scientific">Heterostelium pallidum (strain ATCC 26659 / Pp 5 / PN500)</name>
    <name type="common">Cellular slime mold</name>
    <name type="synonym">Polysphondylium pallidum</name>
    <dbReference type="NCBI Taxonomy" id="670386"/>
    <lineage>
        <taxon>Eukaryota</taxon>
        <taxon>Amoebozoa</taxon>
        <taxon>Evosea</taxon>
        <taxon>Eumycetozoa</taxon>
        <taxon>Dictyostelia</taxon>
        <taxon>Acytosteliales</taxon>
        <taxon>Acytosteliaceae</taxon>
        <taxon>Heterostelium</taxon>
    </lineage>
</organism>
<dbReference type="SMART" id="SM01376">
    <property type="entry name" value="eIF-5a"/>
    <property type="match status" value="1"/>
</dbReference>
<comment type="caution">
    <text evidence="5">The sequence shown here is derived from an EMBL/GenBank/DDBJ whole genome shotgun (WGS) entry which is preliminary data.</text>
</comment>
<feature type="domain" description="Translation initiation factor 5A C-terminal" evidence="4">
    <location>
        <begin position="76"/>
        <end position="145"/>
    </location>
</feature>
<dbReference type="EMBL" id="ADBJ01000044">
    <property type="protein sequence ID" value="EFA77123.1"/>
    <property type="molecule type" value="Genomic_DNA"/>
</dbReference>
<dbReference type="InterPro" id="IPR048670">
    <property type="entry name" value="IF5A-like_N"/>
</dbReference>
<evidence type="ECO:0000313" key="6">
    <source>
        <dbReference type="Proteomes" id="UP000001396"/>
    </source>
</evidence>
<dbReference type="GO" id="GO:0045901">
    <property type="term" value="P:positive regulation of translational elongation"/>
    <property type="evidence" value="ECO:0007669"/>
    <property type="project" value="InterPro"/>
</dbReference>
<dbReference type="Proteomes" id="UP000001396">
    <property type="component" value="Unassembled WGS sequence"/>
</dbReference>
<dbReference type="FunFam" id="2.40.50.140:FF:000034">
    <property type="entry name" value="Eukaryotic translation initiation factor 5A"/>
    <property type="match status" value="1"/>
</dbReference>
<dbReference type="GO" id="GO:0003723">
    <property type="term" value="F:RNA binding"/>
    <property type="evidence" value="ECO:0007669"/>
    <property type="project" value="InterPro"/>
</dbReference>
<dbReference type="AlphaFoldDB" id="D3BPB3"/>
<dbReference type="RefSeq" id="XP_020429252.1">
    <property type="nucleotide sequence ID" value="XM_020580665.1"/>
</dbReference>
<dbReference type="Gene3D" id="2.30.30.30">
    <property type="match status" value="1"/>
</dbReference>
<evidence type="ECO:0000259" key="4">
    <source>
        <dbReference type="SMART" id="SM01376"/>
    </source>
</evidence>
<dbReference type="SUPFAM" id="SSF50249">
    <property type="entry name" value="Nucleic acid-binding proteins"/>
    <property type="match status" value="1"/>
</dbReference>